<gene>
    <name evidence="1" type="ORF">G1C97_2088</name>
</gene>
<accession>A0A7Y0EZ92</accession>
<protein>
    <submittedName>
        <fullName evidence="1">Glycosyl transferase family 1</fullName>
    </submittedName>
</protein>
<evidence type="ECO:0000313" key="1">
    <source>
        <dbReference type="EMBL" id="NMM99130.1"/>
    </source>
</evidence>
<dbReference type="SUPFAM" id="SSF53756">
    <property type="entry name" value="UDP-Glycosyltransferase/glycogen phosphorylase"/>
    <property type="match status" value="1"/>
</dbReference>
<reference evidence="1 2" key="1">
    <citation type="submission" date="2020-02" db="EMBL/GenBank/DDBJ databases">
        <title>Characterization of phylogenetic diversity of novel bifidobacterial species isolated in Czech ZOOs.</title>
        <authorList>
            <person name="Lugli G.A."/>
            <person name="Vera N.B."/>
            <person name="Ventura M."/>
        </authorList>
    </citation>
    <scope>NUCLEOTIDE SEQUENCE [LARGE SCALE GENOMIC DNA]</scope>
    <source>
        <strain evidence="1 2">DSM 109959</strain>
    </source>
</reference>
<dbReference type="Pfam" id="PF13692">
    <property type="entry name" value="Glyco_trans_1_4"/>
    <property type="match status" value="1"/>
</dbReference>
<keyword evidence="2" id="KW-1185">Reference proteome</keyword>
<comment type="caution">
    <text evidence="1">The sequence shown here is derived from an EMBL/GenBank/DDBJ whole genome shotgun (WGS) entry which is preliminary data.</text>
</comment>
<dbReference type="EMBL" id="JAAIIG010000013">
    <property type="protein sequence ID" value="NMM99130.1"/>
    <property type="molecule type" value="Genomic_DNA"/>
</dbReference>
<dbReference type="Gene3D" id="3.40.50.2000">
    <property type="entry name" value="Glycogen Phosphorylase B"/>
    <property type="match status" value="1"/>
</dbReference>
<keyword evidence="1" id="KW-0808">Transferase</keyword>
<dbReference type="Proteomes" id="UP000543419">
    <property type="component" value="Unassembled WGS sequence"/>
</dbReference>
<evidence type="ECO:0000313" key="2">
    <source>
        <dbReference type="Proteomes" id="UP000543419"/>
    </source>
</evidence>
<organism evidence="1 2">
    <name type="scientific">Bifidobacterium olomucense</name>
    <dbReference type="NCBI Taxonomy" id="2675324"/>
    <lineage>
        <taxon>Bacteria</taxon>
        <taxon>Bacillati</taxon>
        <taxon>Actinomycetota</taxon>
        <taxon>Actinomycetes</taxon>
        <taxon>Bifidobacteriales</taxon>
        <taxon>Bifidobacteriaceae</taxon>
        <taxon>Bifidobacterium</taxon>
    </lineage>
</organism>
<dbReference type="GO" id="GO:0016740">
    <property type="term" value="F:transferase activity"/>
    <property type="evidence" value="ECO:0007669"/>
    <property type="project" value="UniProtKB-KW"/>
</dbReference>
<proteinExistence type="predicted"/>
<dbReference type="AlphaFoldDB" id="A0A7Y0EZ92"/>
<sequence length="368" mass="42587">MSTKMVAYTRSGKTSPSSNFRILQYLPYIKTKISARKLSSDYLYQHHGKASTIFQKMYWYSLYYLQIQFRLTFYLLMDIINPPRCIIIQRALSPKFVFPWNKALMIFVIKRTKTIIWDFDDDISCSKEITSFENKLLESNADTIVVTGSILKKRLPKNIQSRVKILPTTDGQMVRNDSITLINQRKNSYNKAIELLWLATATSLPFLEKIIDELEKAGEIILAKYQKKLTLHVVCNKPLNYIGKNFFIDNVEWSEQSAHQMMIQSHIGLMPLLDTDFCRAKGGFKLLQYKAAALPSVASAIGINTMYVNDGIDGFLIGKNYPNSWSSAIVHLADNWTRYSIMSENARDNWDNNYSFNNNLEQWKLMLQ</sequence>
<name>A0A7Y0EZ92_9BIFI</name>